<feature type="compositionally biased region" description="Basic and acidic residues" evidence="1">
    <location>
        <begin position="181"/>
        <end position="204"/>
    </location>
</feature>
<feature type="region of interest" description="Disordered" evidence="1">
    <location>
        <begin position="1"/>
        <end position="21"/>
    </location>
</feature>
<feature type="compositionally biased region" description="Basic and acidic residues" evidence="1">
    <location>
        <begin position="211"/>
        <end position="222"/>
    </location>
</feature>
<keyword evidence="3" id="KW-1185">Reference proteome</keyword>
<feature type="compositionally biased region" description="Low complexity" evidence="1">
    <location>
        <begin position="168"/>
        <end position="179"/>
    </location>
</feature>
<evidence type="ECO:0000313" key="2">
    <source>
        <dbReference type="EMBL" id="KAK1606393.1"/>
    </source>
</evidence>
<gene>
    <name evidence="2" type="ORF">QYE76_030066</name>
</gene>
<dbReference type="AlphaFoldDB" id="A0AAD8VIW2"/>
<evidence type="ECO:0008006" key="4">
    <source>
        <dbReference type="Google" id="ProtNLM"/>
    </source>
</evidence>
<evidence type="ECO:0000256" key="1">
    <source>
        <dbReference type="SAM" id="MobiDB-lite"/>
    </source>
</evidence>
<dbReference type="InterPro" id="IPR040256">
    <property type="entry name" value="At4g02000-like"/>
</dbReference>
<dbReference type="Proteomes" id="UP001231189">
    <property type="component" value="Unassembled WGS sequence"/>
</dbReference>
<evidence type="ECO:0000313" key="3">
    <source>
        <dbReference type="Proteomes" id="UP001231189"/>
    </source>
</evidence>
<dbReference type="PANTHER" id="PTHR31286:SF166">
    <property type="entry name" value="OS01G0177800 PROTEIN"/>
    <property type="match status" value="1"/>
</dbReference>
<feature type="region of interest" description="Disordered" evidence="1">
    <location>
        <begin position="289"/>
        <end position="328"/>
    </location>
</feature>
<name>A0AAD8VIW2_LOLMU</name>
<reference evidence="2" key="1">
    <citation type="submission" date="2023-07" db="EMBL/GenBank/DDBJ databases">
        <title>A chromosome-level genome assembly of Lolium multiflorum.</title>
        <authorList>
            <person name="Chen Y."/>
            <person name="Copetti D."/>
            <person name="Kolliker R."/>
            <person name="Studer B."/>
        </authorList>
    </citation>
    <scope>NUCLEOTIDE SEQUENCE</scope>
    <source>
        <strain evidence="2">02402/16</strain>
        <tissue evidence="2">Leaf</tissue>
    </source>
</reference>
<organism evidence="2 3">
    <name type="scientific">Lolium multiflorum</name>
    <name type="common">Italian ryegrass</name>
    <name type="synonym">Lolium perenne subsp. multiflorum</name>
    <dbReference type="NCBI Taxonomy" id="4521"/>
    <lineage>
        <taxon>Eukaryota</taxon>
        <taxon>Viridiplantae</taxon>
        <taxon>Streptophyta</taxon>
        <taxon>Embryophyta</taxon>
        <taxon>Tracheophyta</taxon>
        <taxon>Spermatophyta</taxon>
        <taxon>Magnoliopsida</taxon>
        <taxon>Liliopsida</taxon>
        <taxon>Poales</taxon>
        <taxon>Poaceae</taxon>
        <taxon>BOP clade</taxon>
        <taxon>Pooideae</taxon>
        <taxon>Poodae</taxon>
        <taxon>Poeae</taxon>
        <taxon>Poeae Chloroplast Group 2 (Poeae type)</taxon>
        <taxon>Loliodinae</taxon>
        <taxon>Loliinae</taxon>
        <taxon>Lolium</taxon>
    </lineage>
</organism>
<sequence>MAESLPEAGASRGTDGGGETVIQGVTSKLSRLGLTAREKKILVMEEEKEDGENPVNFAVMGKVLSSKKIHIQTIDSALRPQWGNPRCLKFTAKGDNIFLATMEFDRDRKRIWVGAPWTVSKHAVVLDDFDVSMKPSEIKFKRIPMWFRCDDLPFNWMNEARGKAIANQEPWKQEPQWQQARTRDDTKKYPQGREGDSKDQHDGSGKGIGTDPDRRFDPSTSHVKDVVSKFNFKATGGTRGGGAQVYKRRETPKVPLDLAFPVIKGPNDAVMFEDDPAGQKRNVIVNSPRKVAGISVPGKRAKGTGENEEQRSDTDNLAVAENHPRQDQ</sequence>
<feature type="compositionally biased region" description="Basic and acidic residues" evidence="1">
    <location>
        <begin position="303"/>
        <end position="314"/>
    </location>
</feature>
<protein>
    <recommendedName>
        <fullName evidence="4">DUF4283 domain-containing protein</fullName>
    </recommendedName>
</protein>
<dbReference type="EMBL" id="JAUUTY010000007">
    <property type="protein sequence ID" value="KAK1606393.1"/>
    <property type="molecule type" value="Genomic_DNA"/>
</dbReference>
<feature type="region of interest" description="Disordered" evidence="1">
    <location>
        <begin position="165"/>
        <end position="222"/>
    </location>
</feature>
<comment type="caution">
    <text evidence="2">The sequence shown here is derived from an EMBL/GenBank/DDBJ whole genome shotgun (WGS) entry which is preliminary data.</text>
</comment>
<accession>A0AAD8VIW2</accession>
<dbReference type="PANTHER" id="PTHR31286">
    <property type="entry name" value="GLYCINE-RICH CELL WALL STRUCTURAL PROTEIN 1.8-LIKE"/>
    <property type="match status" value="1"/>
</dbReference>
<proteinExistence type="predicted"/>